<feature type="domain" description="B30.2/SPRY" evidence="9">
    <location>
        <begin position="306"/>
        <end position="500"/>
    </location>
</feature>
<evidence type="ECO:0000256" key="1">
    <source>
        <dbReference type="ARBA" id="ARBA00022723"/>
    </source>
</evidence>
<feature type="coiled-coil region" evidence="6">
    <location>
        <begin position="199"/>
        <end position="237"/>
    </location>
</feature>
<dbReference type="CDD" id="cd13733">
    <property type="entry name" value="SPRY_PRY_C-I_1"/>
    <property type="match status" value="1"/>
</dbReference>
<dbReference type="Pfam" id="PF00622">
    <property type="entry name" value="SPRY"/>
    <property type="match status" value="1"/>
</dbReference>
<name>A0AAV7Q971_PLEWA</name>
<dbReference type="Pfam" id="PF00643">
    <property type="entry name" value="zf-B_box"/>
    <property type="match status" value="1"/>
</dbReference>
<dbReference type="EMBL" id="JANPWB010000010">
    <property type="protein sequence ID" value="KAJ1134690.1"/>
    <property type="molecule type" value="Genomic_DNA"/>
</dbReference>
<comment type="caution">
    <text evidence="10">The sequence shown here is derived from an EMBL/GenBank/DDBJ whole genome shotgun (WGS) entry which is preliminary data.</text>
</comment>
<dbReference type="Proteomes" id="UP001066276">
    <property type="component" value="Chromosome 6"/>
</dbReference>
<dbReference type="InterPro" id="IPR013320">
    <property type="entry name" value="ConA-like_dom_sf"/>
</dbReference>
<evidence type="ECO:0000259" key="9">
    <source>
        <dbReference type="PROSITE" id="PS50188"/>
    </source>
</evidence>
<organism evidence="10 11">
    <name type="scientific">Pleurodeles waltl</name>
    <name type="common">Iberian ribbed newt</name>
    <dbReference type="NCBI Taxonomy" id="8319"/>
    <lineage>
        <taxon>Eukaryota</taxon>
        <taxon>Metazoa</taxon>
        <taxon>Chordata</taxon>
        <taxon>Craniata</taxon>
        <taxon>Vertebrata</taxon>
        <taxon>Euteleostomi</taxon>
        <taxon>Amphibia</taxon>
        <taxon>Batrachia</taxon>
        <taxon>Caudata</taxon>
        <taxon>Salamandroidea</taxon>
        <taxon>Salamandridae</taxon>
        <taxon>Pleurodelinae</taxon>
        <taxon>Pleurodeles</taxon>
    </lineage>
</organism>
<evidence type="ECO:0000259" key="8">
    <source>
        <dbReference type="PROSITE" id="PS50119"/>
    </source>
</evidence>
<evidence type="ECO:0000259" key="7">
    <source>
        <dbReference type="PROSITE" id="PS50089"/>
    </source>
</evidence>
<dbReference type="SMART" id="SM00336">
    <property type="entry name" value="BBOX"/>
    <property type="match status" value="1"/>
</dbReference>
<evidence type="ECO:0000256" key="2">
    <source>
        <dbReference type="ARBA" id="ARBA00022771"/>
    </source>
</evidence>
<feature type="coiled-coil region" evidence="6">
    <location>
        <begin position="134"/>
        <end position="165"/>
    </location>
</feature>
<feature type="domain" description="B box-type" evidence="8">
    <location>
        <begin position="89"/>
        <end position="130"/>
    </location>
</feature>
<dbReference type="Gene3D" id="2.60.120.920">
    <property type="match status" value="1"/>
</dbReference>
<dbReference type="InterPro" id="IPR006574">
    <property type="entry name" value="PRY"/>
</dbReference>
<dbReference type="PROSITE" id="PS50119">
    <property type="entry name" value="ZF_BBOX"/>
    <property type="match status" value="1"/>
</dbReference>
<dbReference type="InterPro" id="IPR000315">
    <property type="entry name" value="Znf_B-box"/>
</dbReference>
<dbReference type="AlphaFoldDB" id="A0AAV7Q971"/>
<dbReference type="InterPro" id="IPR043136">
    <property type="entry name" value="B30.2/SPRY_sf"/>
</dbReference>
<dbReference type="SMART" id="SM00589">
    <property type="entry name" value="PRY"/>
    <property type="match status" value="1"/>
</dbReference>
<dbReference type="SUPFAM" id="SSF49899">
    <property type="entry name" value="Concanavalin A-like lectins/glucanases"/>
    <property type="match status" value="1"/>
</dbReference>
<keyword evidence="2 5" id="KW-0863">Zinc-finger</keyword>
<dbReference type="SMART" id="SM00449">
    <property type="entry name" value="SPRY"/>
    <property type="match status" value="1"/>
</dbReference>
<dbReference type="CDD" id="cd16594">
    <property type="entry name" value="RING-HC_TRIM7-like_C-IV"/>
    <property type="match status" value="1"/>
</dbReference>
<dbReference type="GO" id="GO:0008270">
    <property type="term" value="F:zinc ion binding"/>
    <property type="evidence" value="ECO:0007669"/>
    <property type="project" value="UniProtKB-KW"/>
</dbReference>
<evidence type="ECO:0000313" key="10">
    <source>
        <dbReference type="EMBL" id="KAJ1134690.1"/>
    </source>
</evidence>
<dbReference type="InterPro" id="IPR003879">
    <property type="entry name" value="Butyrophylin_SPRY"/>
</dbReference>
<dbReference type="Pfam" id="PF13765">
    <property type="entry name" value="PRY"/>
    <property type="match status" value="1"/>
</dbReference>
<dbReference type="InterPro" id="IPR001870">
    <property type="entry name" value="B30.2/SPRY"/>
</dbReference>
<evidence type="ECO:0000256" key="4">
    <source>
        <dbReference type="ARBA" id="ARBA00023054"/>
    </source>
</evidence>
<proteinExistence type="predicted"/>
<sequence>MAAANHLQGLMEETTCSICLEYFVNPVSVRCGHVFCLSCISRCWEGLETDFKCPQCRETSQNKTLRPIRHLGNIVELLKHLHIPSAAPQGEDLCREHEEKLKLFCEDDQEPICVVCRESRDHKTHSVLPIPEAAQKYKKTLHNHVERLQKELENLQIWEDEQRRTVSDLEVNFENQAETIHSTFELLKQFLDKEEQQLISKLETEHKENMEKMQEKLSELEKQQSILRDMIAEIEGKCQQQDVQLLQDVQIILNRSNRVKAQKPMEDAVVWWTLQSIGQHAFLQEKLLELKATFPAELVSRYIKPGESTFPTEREWQYINTWATEITLDPDTANPWLIISEIGRSVRLGVRPQDLLDTPQRYNPVTSVLGRERLSSGKHYWEVEVGDKTGWDLGVCDESVSRKEVITLCPKNGYWVLWLRDGKYKALTSPSAFLFPRTPPRVVGLFLDYEAGRLSVYNVEDKSLLFTFFGTSFPRTLRPFFNPGLIDGGKNAGVMRILPVGRE</sequence>
<keyword evidence="3" id="KW-0862">Zinc</keyword>
<dbReference type="InterPro" id="IPR003877">
    <property type="entry name" value="SPRY_dom"/>
</dbReference>
<protein>
    <submittedName>
        <fullName evidence="10">Uncharacterized protein</fullName>
    </submittedName>
</protein>
<evidence type="ECO:0000256" key="6">
    <source>
        <dbReference type="SAM" id="Coils"/>
    </source>
</evidence>
<dbReference type="PROSITE" id="PS00518">
    <property type="entry name" value="ZF_RING_1"/>
    <property type="match status" value="1"/>
</dbReference>
<dbReference type="PRINTS" id="PR01407">
    <property type="entry name" value="BUTYPHLNCDUF"/>
</dbReference>
<dbReference type="InterPro" id="IPR017907">
    <property type="entry name" value="Znf_RING_CS"/>
</dbReference>
<dbReference type="PROSITE" id="PS50188">
    <property type="entry name" value="B302_SPRY"/>
    <property type="match status" value="1"/>
</dbReference>
<keyword evidence="4 6" id="KW-0175">Coiled coil</keyword>
<dbReference type="Gene3D" id="3.30.40.10">
    <property type="entry name" value="Zinc/RING finger domain, C3HC4 (zinc finger)"/>
    <property type="match status" value="1"/>
</dbReference>
<dbReference type="PANTHER" id="PTHR24103">
    <property type="entry name" value="E3 UBIQUITIN-PROTEIN LIGASE TRIM"/>
    <property type="match status" value="1"/>
</dbReference>
<dbReference type="SMART" id="SM00184">
    <property type="entry name" value="RING"/>
    <property type="match status" value="1"/>
</dbReference>
<reference evidence="10" key="1">
    <citation type="journal article" date="2022" name="bioRxiv">
        <title>Sequencing and chromosome-scale assembly of the giantPleurodeles waltlgenome.</title>
        <authorList>
            <person name="Brown T."/>
            <person name="Elewa A."/>
            <person name="Iarovenko S."/>
            <person name="Subramanian E."/>
            <person name="Araus A.J."/>
            <person name="Petzold A."/>
            <person name="Susuki M."/>
            <person name="Suzuki K.-i.T."/>
            <person name="Hayashi T."/>
            <person name="Toyoda A."/>
            <person name="Oliveira C."/>
            <person name="Osipova E."/>
            <person name="Leigh N.D."/>
            <person name="Simon A."/>
            <person name="Yun M.H."/>
        </authorList>
    </citation>
    <scope>NUCLEOTIDE SEQUENCE</scope>
    <source>
        <strain evidence="10">20211129_DDA</strain>
        <tissue evidence="10">Liver</tissue>
    </source>
</reference>
<accession>A0AAV7Q971</accession>
<dbReference type="Pfam" id="PF15227">
    <property type="entry name" value="zf-C3HC4_4"/>
    <property type="match status" value="1"/>
</dbReference>
<dbReference type="InterPro" id="IPR050143">
    <property type="entry name" value="TRIM/RBCC"/>
</dbReference>
<gene>
    <name evidence="10" type="ORF">NDU88_001139</name>
</gene>
<dbReference type="SUPFAM" id="SSF57850">
    <property type="entry name" value="RING/U-box"/>
    <property type="match status" value="1"/>
</dbReference>
<dbReference type="SUPFAM" id="SSF57845">
    <property type="entry name" value="B-box zinc-binding domain"/>
    <property type="match status" value="1"/>
</dbReference>
<dbReference type="FunFam" id="2.60.120.920:FF:000004">
    <property type="entry name" value="Butyrophilin subfamily 1 member A1"/>
    <property type="match status" value="1"/>
</dbReference>
<feature type="domain" description="RING-type" evidence="7">
    <location>
        <begin position="16"/>
        <end position="57"/>
    </location>
</feature>
<dbReference type="CDD" id="cd19762">
    <property type="entry name" value="Bbox2_TRIM7-like"/>
    <property type="match status" value="1"/>
</dbReference>
<dbReference type="PROSITE" id="PS50089">
    <property type="entry name" value="ZF_RING_2"/>
    <property type="match status" value="1"/>
</dbReference>
<dbReference type="InterPro" id="IPR013083">
    <property type="entry name" value="Znf_RING/FYVE/PHD"/>
</dbReference>
<dbReference type="Gene3D" id="3.30.160.60">
    <property type="entry name" value="Classic Zinc Finger"/>
    <property type="match status" value="1"/>
</dbReference>
<keyword evidence="11" id="KW-1185">Reference proteome</keyword>
<dbReference type="InterPro" id="IPR001841">
    <property type="entry name" value="Znf_RING"/>
</dbReference>
<evidence type="ECO:0000313" key="11">
    <source>
        <dbReference type="Proteomes" id="UP001066276"/>
    </source>
</evidence>
<evidence type="ECO:0000256" key="3">
    <source>
        <dbReference type="ARBA" id="ARBA00022833"/>
    </source>
</evidence>
<keyword evidence="1" id="KW-0479">Metal-binding</keyword>
<evidence type="ECO:0000256" key="5">
    <source>
        <dbReference type="PROSITE-ProRule" id="PRU00024"/>
    </source>
</evidence>